<protein>
    <submittedName>
        <fullName evidence="2">Uncharacterized protein</fullName>
    </submittedName>
</protein>
<gene>
    <name evidence="2" type="ORF">LCGC14_0412280</name>
</gene>
<organism evidence="2">
    <name type="scientific">marine sediment metagenome</name>
    <dbReference type="NCBI Taxonomy" id="412755"/>
    <lineage>
        <taxon>unclassified sequences</taxon>
        <taxon>metagenomes</taxon>
        <taxon>ecological metagenomes</taxon>
    </lineage>
</organism>
<evidence type="ECO:0000313" key="2">
    <source>
        <dbReference type="EMBL" id="KKN72277.1"/>
    </source>
</evidence>
<evidence type="ECO:0000256" key="1">
    <source>
        <dbReference type="SAM" id="MobiDB-lite"/>
    </source>
</evidence>
<dbReference type="AlphaFoldDB" id="A0A0F9TBG5"/>
<comment type="caution">
    <text evidence="2">The sequence shown here is derived from an EMBL/GenBank/DDBJ whole genome shotgun (WGS) entry which is preliminary data.</text>
</comment>
<feature type="region of interest" description="Disordered" evidence="1">
    <location>
        <begin position="1"/>
        <end position="24"/>
    </location>
</feature>
<reference evidence="2" key="1">
    <citation type="journal article" date="2015" name="Nature">
        <title>Complex archaea that bridge the gap between prokaryotes and eukaryotes.</title>
        <authorList>
            <person name="Spang A."/>
            <person name="Saw J.H."/>
            <person name="Jorgensen S.L."/>
            <person name="Zaremba-Niedzwiedzka K."/>
            <person name="Martijn J."/>
            <person name="Lind A.E."/>
            <person name="van Eijk R."/>
            <person name="Schleper C."/>
            <person name="Guy L."/>
            <person name="Ettema T.J."/>
        </authorList>
    </citation>
    <scope>NUCLEOTIDE SEQUENCE</scope>
</reference>
<name>A0A0F9TBG5_9ZZZZ</name>
<accession>A0A0F9TBG5</accession>
<proteinExistence type="predicted"/>
<sequence>MPENKSYRRTQAGGLEETESTEKVREWSRQNILNEIVAARTRLDLWEGRLRELDSLEGK</sequence>
<dbReference type="EMBL" id="LAZR01000365">
    <property type="protein sequence ID" value="KKN72277.1"/>
    <property type="molecule type" value="Genomic_DNA"/>
</dbReference>